<feature type="binding site" evidence="10">
    <location>
        <position position="151"/>
    </location>
    <ligand>
        <name>Mg(2+)</name>
        <dbReference type="ChEBI" id="CHEBI:18420"/>
        <label>1</label>
    </ligand>
</feature>
<feature type="binding site" evidence="10">
    <location>
        <position position="19"/>
    </location>
    <ligand>
        <name>Mg(2+)</name>
        <dbReference type="ChEBI" id="CHEBI:18420"/>
        <label>1</label>
    </ligand>
</feature>
<dbReference type="InterPro" id="IPR004808">
    <property type="entry name" value="AP_endonuc_1"/>
</dbReference>
<dbReference type="GO" id="GO:0008081">
    <property type="term" value="F:phosphoric diester hydrolase activity"/>
    <property type="evidence" value="ECO:0007669"/>
    <property type="project" value="TreeGrafter"/>
</dbReference>
<feature type="active site" description="Proton donor/acceptor" evidence="9">
    <location>
        <position position="151"/>
    </location>
</feature>
<dbReference type="CDD" id="cd09076">
    <property type="entry name" value="L1-EN"/>
    <property type="match status" value="1"/>
</dbReference>
<dbReference type="SUPFAM" id="SSF56219">
    <property type="entry name" value="DNase I-like"/>
    <property type="match status" value="1"/>
</dbReference>
<evidence type="ECO:0000256" key="9">
    <source>
        <dbReference type="PIRSR" id="PIRSR604808-1"/>
    </source>
</evidence>
<dbReference type="PANTHER" id="PTHR22748:SF26">
    <property type="entry name" value="ENDONUCLEASE_EXONUCLEASE_PHOSPHATASE DOMAIN-CONTAINING PROTEIN"/>
    <property type="match status" value="1"/>
</dbReference>
<dbReference type="GO" id="GO:0046872">
    <property type="term" value="F:metal ion binding"/>
    <property type="evidence" value="ECO:0007669"/>
    <property type="project" value="UniProtKB-KW"/>
</dbReference>
<feature type="binding site" evidence="10">
    <location>
        <position position="153"/>
    </location>
    <ligand>
        <name>Mg(2+)</name>
        <dbReference type="ChEBI" id="CHEBI:18420"/>
        <label>1</label>
    </ligand>
</feature>
<dbReference type="GO" id="GO:0008311">
    <property type="term" value="F:double-stranded DNA 3'-5' DNA exonuclease activity"/>
    <property type="evidence" value="ECO:0007669"/>
    <property type="project" value="UniProtKB-EC"/>
</dbReference>
<dbReference type="AlphaFoldDB" id="A0A8C5WEU2"/>
<feature type="active site" description="Proton acceptor" evidence="9">
    <location>
        <position position="239"/>
    </location>
</feature>
<dbReference type="GO" id="GO:0006284">
    <property type="term" value="P:base-excision repair"/>
    <property type="evidence" value="ECO:0007669"/>
    <property type="project" value="TreeGrafter"/>
</dbReference>
<keyword evidence="14" id="KW-1185">Reference proteome</keyword>
<reference evidence="13" key="1">
    <citation type="submission" date="2025-08" db="UniProtKB">
        <authorList>
            <consortium name="Ensembl"/>
        </authorList>
    </citation>
    <scope>IDENTIFICATION</scope>
</reference>
<feature type="binding site" evidence="10">
    <location>
        <position position="239"/>
    </location>
    <ligand>
        <name>Mg(2+)</name>
        <dbReference type="ChEBI" id="CHEBI:18420"/>
        <label>1</label>
    </ligand>
</feature>
<feature type="site" description="Interaction with DNA substrate" evidence="11">
    <location>
        <position position="239"/>
    </location>
</feature>
<evidence type="ECO:0000256" key="11">
    <source>
        <dbReference type="PIRSR" id="PIRSR604808-3"/>
    </source>
</evidence>
<comment type="catalytic activity">
    <reaction evidence="1">
        <text>Exonucleolytic cleavage in the 3'- to 5'-direction to yield nucleoside 5'-phosphates.</text>
        <dbReference type="EC" id="3.1.11.2"/>
    </reaction>
</comment>
<dbReference type="GO" id="GO:0005634">
    <property type="term" value="C:nucleus"/>
    <property type="evidence" value="ECO:0007669"/>
    <property type="project" value="TreeGrafter"/>
</dbReference>
<feature type="active site" evidence="9">
    <location>
        <position position="121"/>
    </location>
</feature>
<feature type="binding site" evidence="10">
    <location>
        <position position="48"/>
    </location>
    <ligand>
        <name>Mg(2+)</name>
        <dbReference type="ChEBI" id="CHEBI:18420"/>
        <label>1</label>
    </ligand>
</feature>
<keyword evidence="5" id="KW-0227">DNA damage</keyword>
<dbReference type="Gene3D" id="3.60.10.10">
    <property type="entry name" value="Endonuclease/exonuclease/phosphatase"/>
    <property type="match status" value="1"/>
</dbReference>
<keyword evidence="10" id="KW-0464">Manganese</keyword>
<evidence type="ECO:0000256" key="2">
    <source>
        <dbReference type="ARBA" id="ARBA00007092"/>
    </source>
</evidence>
<name>A0A8C5WEU2_9ANUR</name>
<keyword evidence="8" id="KW-0234">DNA repair</keyword>
<evidence type="ECO:0000256" key="5">
    <source>
        <dbReference type="ARBA" id="ARBA00022763"/>
    </source>
</evidence>
<dbReference type="InterPro" id="IPR036691">
    <property type="entry name" value="Endo/exonu/phosph_ase_sf"/>
</dbReference>
<keyword evidence="4 10" id="KW-0479">Metal-binding</keyword>
<dbReference type="GeneTree" id="ENSGT00950000183016"/>
<keyword evidence="7 10" id="KW-0460">Magnesium</keyword>
<comment type="cofactor">
    <cofactor evidence="10">
        <name>Mg(2+)</name>
        <dbReference type="ChEBI" id="CHEBI:18420"/>
    </cofactor>
    <cofactor evidence="10">
        <name>Mn(2+)</name>
        <dbReference type="ChEBI" id="CHEBI:29035"/>
    </cofactor>
    <text evidence="10">Probably binds two magnesium or manganese ions per subunit.</text>
</comment>
<evidence type="ECO:0000256" key="8">
    <source>
        <dbReference type="ARBA" id="ARBA00023204"/>
    </source>
</evidence>
<dbReference type="InterPro" id="IPR005135">
    <property type="entry name" value="Endo/exonuclease/phosphatase"/>
</dbReference>
<evidence type="ECO:0000256" key="3">
    <source>
        <dbReference type="ARBA" id="ARBA00012115"/>
    </source>
</evidence>
<organism evidence="13 14">
    <name type="scientific">Leptobrachium leishanense</name>
    <name type="common">Leishan spiny toad</name>
    <dbReference type="NCBI Taxonomy" id="445787"/>
    <lineage>
        <taxon>Eukaryota</taxon>
        <taxon>Metazoa</taxon>
        <taxon>Chordata</taxon>
        <taxon>Craniata</taxon>
        <taxon>Vertebrata</taxon>
        <taxon>Euteleostomi</taxon>
        <taxon>Amphibia</taxon>
        <taxon>Batrachia</taxon>
        <taxon>Anura</taxon>
        <taxon>Pelobatoidea</taxon>
        <taxon>Megophryidae</taxon>
        <taxon>Leptobrachium</taxon>
    </lineage>
</organism>
<dbReference type="GO" id="GO:0003906">
    <property type="term" value="F:DNA-(apurinic or apyrimidinic site) endonuclease activity"/>
    <property type="evidence" value="ECO:0007669"/>
    <property type="project" value="TreeGrafter"/>
</dbReference>
<comment type="similarity">
    <text evidence="2">Belongs to the DNA repair enzymes AP/ExoA family.</text>
</comment>
<dbReference type="Ensembl" id="ENSLLET00000034132.1">
    <property type="protein sequence ID" value="ENSLLEP00000032869.1"/>
    <property type="gene ID" value="ENSLLEG00000020828.1"/>
</dbReference>
<proteinExistence type="inferred from homology"/>
<dbReference type="Pfam" id="PF03372">
    <property type="entry name" value="Exo_endo_phos"/>
    <property type="match status" value="1"/>
</dbReference>
<evidence type="ECO:0000256" key="10">
    <source>
        <dbReference type="PIRSR" id="PIRSR604808-2"/>
    </source>
</evidence>
<feature type="site" description="Transition state stabilizer" evidence="11">
    <location>
        <position position="153"/>
    </location>
</feature>
<evidence type="ECO:0000256" key="7">
    <source>
        <dbReference type="ARBA" id="ARBA00022842"/>
    </source>
</evidence>
<feature type="domain" description="Endonuclease/exonuclease/phosphatase" evidence="12">
    <location>
        <begin position="16"/>
        <end position="239"/>
    </location>
</feature>
<feature type="binding site" evidence="10">
    <location>
        <position position="238"/>
    </location>
    <ligand>
        <name>Mg(2+)</name>
        <dbReference type="ChEBI" id="CHEBI:18420"/>
        <label>1</label>
    </ligand>
</feature>
<feature type="site" description="Important for catalytic activity" evidence="11">
    <location>
        <position position="214"/>
    </location>
</feature>
<protein>
    <recommendedName>
        <fullName evidence="3">exodeoxyribonuclease III</fullName>
        <ecNumber evidence="3">3.1.11.2</ecNumber>
    </recommendedName>
</protein>
<evidence type="ECO:0000256" key="1">
    <source>
        <dbReference type="ARBA" id="ARBA00000493"/>
    </source>
</evidence>
<evidence type="ECO:0000313" key="14">
    <source>
        <dbReference type="Proteomes" id="UP000694569"/>
    </source>
</evidence>
<evidence type="ECO:0000313" key="13">
    <source>
        <dbReference type="Ensembl" id="ENSLLEP00000032869.1"/>
    </source>
</evidence>
<dbReference type="Proteomes" id="UP000694569">
    <property type="component" value="Unplaced"/>
</dbReference>
<dbReference type="PANTHER" id="PTHR22748">
    <property type="entry name" value="AP ENDONUCLEASE"/>
    <property type="match status" value="1"/>
</dbReference>
<reference evidence="13" key="2">
    <citation type="submission" date="2025-09" db="UniProtKB">
        <authorList>
            <consortium name="Ensembl"/>
        </authorList>
    </citation>
    <scope>IDENTIFICATION</scope>
</reference>
<keyword evidence="6" id="KW-0378">Hydrolase</keyword>
<evidence type="ECO:0000256" key="6">
    <source>
        <dbReference type="ARBA" id="ARBA00022801"/>
    </source>
</evidence>
<sequence>MAGLSLSSSMATIRLITLNARGLNTPVKRRMALADARSQGGDIVFVQETHFRADSAPTLSSLHYPSSYVSNYTASKSRGVAILLARHVPFVYDSHVTDPGGRFLFLKETLGHSSCTLVNIYLPNRKQCQTLRSILTKLSRYSEGIVICGGDFNVHLDAPGEGNPAPCKPDPSLRRRFLQLLHGQQLVDGWRVLHPAGRDFTFFSSAACSYSRLDTFLISHHGLHLLQSATIKPITWSDHAPVHLVLSFPTVPVRDRTWRLNETLLKDAANRTDIETAVSDYFRDNLTPDVSLPMVWEAHKCVLRGKFIQIGARLKRLRTGQIKDLLRTIHTLETSHKIHGSLDTFKELTLQRAALNDLLTRNTLRSLQISKLKYYTQGDRCGRLLANAVRQRHMATYIPKIRHTDGSMAHSS</sequence>
<evidence type="ECO:0000256" key="4">
    <source>
        <dbReference type="ARBA" id="ARBA00022723"/>
    </source>
</evidence>
<dbReference type="OrthoDB" id="9909359at2759"/>
<dbReference type="EC" id="3.1.11.2" evidence="3"/>
<accession>A0A8C5WEU2</accession>
<evidence type="ECO:0000259" key="12">
    <source>
        <dbReference type="Pfam" id="PF03372"/>
    </source>
</evidence>